<organism evidence="1">
    <name type="scientific">Arundo donax</name>
    <name type="common">Giant reed</name>
    <name type="synonym">Donax arundinaceus</name>
    <dbReference type="NCBI Taxonomy" id="35708"/>
    <lineage>
        <taxon>Eukaryota</taxon>
        <taxon>Viridiplantae</taxon>
        <taxon>Streptophyta</taxon>
        <taxon>Embryophyta</taxon>
        <taxon>Tracheophyta</taxon>
        <taxon>Spermatophyta</taxon>
        <taxon>Magnoliopsida</taxon>
        <taxon>Liliopsida</taxon>
        <taxon>Poales</taxon>
        <taxon>Poaceae</taxon>
        <taxon>PACMAD clade</taxon>
        <taxon>Arundinoideae</taxon>
        <taxon>Arundineae</taxon>
        <taxon>Arundo</taxon>
    </lineage>
</organism>
<protein>
    <submittedName>
        <fullName evidence="1">Uncharacterized protein</fullName>
    </submittedName>
</protein>
<dbReference type="EMBL" id="GBRH01202955">
    <property type="protein sequence ID" value="JAD94940.1"/>
    <property type="molecule type" value="Transcribed_RNA"/>
</dbReference>
<sequence>MVLLCHYVVHSHCTLFHCGGIDVLQKRVPVSSNCYKAVCFIH</sequence>
<dbReference type="AlphaFoldDB" id="A0A0A9EAJ8"/>
<proteinExistence type="predicted"/>
<reference evidence="1" key="2">
    <citation type="journal article" date="2015" name="Data Brief">
        <title>Shoot transcriptome of the giant reed, Arundo donax.</title>
        <authorList>
            <person name="Barrero R.A."/>
            <person name="Guerrero F.D."/>
            <person name="Moolhuijzen P."/>
            <person name="Goolsby J.A."/>
            <person name="Tidwell J."/>
            <person name="Bellgard S.E."/>
            <person name="Bellgard M.I."/>
        </authorList>
    </citation>
    <scope>NUCLEOTIDE SEQUENCE</scope>
    <source>
        <tissue evidence="1">Shoot tissue taken approximately 20 cm above the soil surface</tissue>
    </source>
</reference>
<name>A0A0A9EAJ8_ARUDO</name>
<accession>A0A0A9EAJ8</accession>
<evidence type="ECO:0000313" key="1">
    <source>
        <dbReference type="EMBL" id="JAD94940.1"/>
    </source>
</evidence>
<reference evidence="1" key="1">
    <citation type="submission" date="2014-09" db="EMBL/GenBank/DDBJ databases">
        <authorList>
            <person name="Magalhaes I.L.F."/>
            <person name="Oliveira U."/>
            <person name="Santos F.R."/>
            <person name="Vidigal T.H.D.A."/>
            <person name="Brescovit A.D."/>
            <person name="Santos A.J."/>
        </authorList>
    </citation>
    <scope>NUCLEOTIDE SEQUENCE</scope>
    <source>
        <tissue evidence="1">Shoot tissue taken approximately 20 cm above the soil surface</tissue>
    </source>
</reference>